<dbReference type="AlphaFoldDB" id="A0A9D5X2Y2"/>
<protein>
    <submittedName>
        <fullName evidence="1">Uncharacterized protein</fullName>
    </submittedName>
</protein>
<sequence>METLSKIKKLSKIVDKYRTHYCVCTGGMSKKMICVHLYAAAASGTRSVDIIKKMVGDAPMEEYLLPEDYENWKRLISKA</sequence>
<dbReference type="EMBL" id="JABZGU010000023">
    <property type="protein sequence ID" value="MBF4802574.1"/>
    <property type="molecule type" value="Genomic_DNA"/>
</dbReference>
<evidence type="ECO:0000313" key="2">
    <source>
        <dbReference type="Proteomes" id="UP000787322"/>
    </source>
</evidence>
<gene>
    <name evidence="1" type="ORF">HXK24_01950</name>
</gene>
<evidence type="ECO:0000313" key="1">
    <source>
        <dbReference type="EMBL" id="MBF4802574.1"/>
    </source>
</evidence>
<organism evidence="1 2">
    <name type="scientific">Lancefieldella parvula</name>
    <dbReference type="NCBI Taxonomy" id="1382"/>
    <lineage>
        <taxon>Bacteria</taxon>
        <taxon>Bacillati</taxon>
        <taxon>Actinomycetota</taxon>
        <taxon>Coriobacteriia</taxon>
        <taxon>Coriobacteriales</taxon>
        <taxon>Atopobiaceae</taxon>
        <taxon>Lancefieldella</taxon>
    </lineage>
</organism>
<comment type="caution">
    <text evidence="1">The sequence shown here is derived from an EMBL/GenBank/DDBJ whole genome shotgun (WGS) entry which is preliminary data.</text>
</comment>
<reference evidence="1" key="1">
    <citation type="submission" date="2020-04" db="EMBL/GenBank/DDBJ databases">
        <title>Deep metagenomics examines the oral microbiome during advanced dental caries in children, revealing novel taxa and co-occurrences with host molecules.</title>
        <authorList>
            <person name="Baker J.L."/>
            <person name="Morton J.T."/>
            <person name="Dinis M."/>
            <person name="Alvarez R."/>
            <person name="Tran N.C."/>
            <person name="Knight R."/>
            <person name="Edlund A."/>
        </authorList>
    </citation>
    <scope>NUCLEOTIDE SEQUENCE</scope>
    <source>
        <strain evidence="1">JCVI_3_bin.11</strain>
    </source>
</reference>
<dbReference type="Proteomes" id="UP000787322">
    <property type="component" value="Unassembled WGS sequence"/>
</dbReference>
<accession>A0A9D5X2Y2</accession>
<proteinExistence type="predicted"/>
<name>A0A9D5X2Y2_9ACTN</name>